<feature type="domain" description="KilA-N DNA-binding" evidence="1">
    <location>
        <begin position="5"/>
        <end position="88"/>
    </location>
</feature>
<dbReference type="Pfam" id="PF10543">
    <property type="entry name" value="ORF6N"/>
    <property type="match status" value="1"/>
</dbReference>
<accession>A0ABT4HSM3</accession>
<dbReference type="EMBL" id="JAPTNG010000001">
    <property type="protein sequence ID" value="MCZ0829250.1"/>
    <property type="molecule type" value="Genomic_DNA"/>
</dbReference>
<comment type="caution">
    <text evidence="3">The sequence shown here is derived from an EMBL/GenBank/DDBJ whole genome shotgun (WGS) entry which is preliminary data.</text>
</comment>
<evidence type="ECO:0000259" key="1">
    <source>
        <dbReference type="Pfam" id="PF10543"/>
    </source>
</evidence>
<evidence type="ECO:0000313" key="4">
    <source>
        <dbReference type="Proteomes" id="UP001067708"/>
    </source>
</evidence>
<dbReference type="InterPro" id="IPR018878">
    <property type="entry name" value="ORF6C_dom"/>
</dbReference>
<dbReference type="InterPro" id="IPR018873">
    <property type="entry name" value="KilA-N_DNA-bd_domain"/>
</dbReference>
<sequence length="239" mass="28127">MKLAPIEYQGERVLTTTQLSESYRADRQQISYNFNNNIKRYKEGKHYIKLEGEEKRNFLDRHEIHDGSKNASVIYLWTKKGAWMHAKSLNTDEAWEAYEMLVDEYYRVTEQHLLAGIGPEIQAILSLDMRTQSFENRFVKLESSKTIDYGQQLELQKIARRQVVLVLGGKDGLAYQNNSLRGKVFSAVWKDYKDYFNIESYKNTLLCEFDKAKEYIGKWNPHGKLLREIEEANQQMSFT</sequence>
<organism evidence="3 4">
    <name type="scientific">Brevibacillus halotolerans</name>
    <dbReference type="NCBI Taxonomy" id="1507437"/>
    <lineage>
        <taxon>Bacteria</taxon>
        <taxon>Bacillati</taxon>
        <taxon>Bacillota</taxon>
        <taxon>Bacilli</taxon>
        <taxon>Bacillales</taxon>
        <taxon>Paenibacillaceae</taxon>
        <taxon>Brevibacillus</taxon>
    </lineage>
</organism>
<protein>
    <submittedName>
        <fullName evidence="3">ORF6C domain-containing protein</fullName>
    </submittedName>
</protein>
<dbReference type="RefSeq" id="WP_258416066.1">
    <property type="nucleotide sequence ID" value="NZ_JAPTNG010000001.1"/>
</dbReference>
<dbReference type="Proteomes" id="UP001067708">
    <property type="component" value="Unassembled WGS sequence"/>
</dbReference>
<evidence type="ECO:0000259" key="2">
    <source>
        <dbReference type="Pfam" id="PF10552"/>
    </source>
</evidence>
<evidence type="ECO:0000313" key="3">
    <source>
        <dbReference type="EMBL" id="MCZ0829250.1"/>
    </source>
</evidence>
<name>A0ABT4HSM3_9BACL</name>
<dbReference type="Pfam" id="PF10552">
    <property type="entry name" value="ORF6C"/>
    <property type="match status" value="1"/>
</dbReference>
<feature type="domain" description="ORF6C" evidence="2">
    <location>
        <begin position="121"/>
        <end position="229"/>
    </location>
</feature>
<proteinExistence type="predicted"/>
<keyword evidence="4" id="KW-1185">Reference proteome</keyword>
<gene>
    <name evidence="3" type="ORF">O0535_00405</name>
</gene>
<reference evidence="3" key="1">
    <citation type="submission" date="2022-09" db="EMBL/GenBank/DDBJ databases">
        <title>Genome analysis and characterization of larvicidal activity of Brevibacillus strains.</title>
        <authorList>
            <person name="Patrusheva E.V."/>
            <person name="Izotova A.O."/>
            <person name="Toshchakov S.V."/>
            <person name="Sineoky S.P."/>
        </authorList>
    </citation>
    <scope>NUCLEOTIDE SEQUENCE</scope>
    <source>
        <strain evidence="3">VKPM_B-13244</strain>
    </source>
</reference>